<evidence type="ECO:0000256" key="8">
    <source>
        <dbReference type="SAM" id="Phobius"/>
    </source>
</evidence>
<feature type="transmembrane region" description="Helical" evidence="8">
    <location>
        <begin position="196"/>
        <end position="219"/>
    </location>
</feature>
<keyword evidence="5 8" id="KW-1133">Transmembrane helix</keyword>
<name>A0ABS9VIF1_9SPHN</name>
<comment type="similarity">
    <text evidence="7">Belongs to the glycosyltransferase 87 family.</text>
</comment>
<evidence type="ECO:0000256" key="3">
    <source>
        <dbReference type="ARBA" id="ARBA00022679"/>
    </source>
</evidence>
<organism evidence="9 10">
    <name type="scientific">Sphingomonas telluris</name>
    <dbReference type="NCBI Taxonomy" id="2907998"/>
    <lineage>
        <taxon>Bacteria</taxon>
        <taxon>Pseudomonadati</taxon>
        <taxon>Pseudomonadota</taxon>
        <taxon>Alphaproteobacteria</taxon>
        <taxon>Sphingomonadales</taxon>
        <taxon>Sphingomonadaceae</taxon>
        <taxon>Sphingomonas</taxon>
    </lineage>
</organism>
<feature type="transmembrane region" description="Helical" evidence="8">
    <location>
        <begin position="87"/>
        <end position="114"/>
    </location>
</feature>
<evidence type="ECO:0000256" key="5">
    <source>
        <dbReference type="ARBA" id="ARBA00022989"/>
    </source>
</evidence>
<dbReference type="RefSeq" id="WP_241445337.1">
    <property type="nucleotide sequence ID" value="NZ_JAKZHW010000001.1"/>
</dbReference>
<evidence type="ECO:0000256" key="6">
    <source>
        <dbReference type="ARBA" id="ARBA00023136"/>
    </source>
</evidence>
<keyword evidence="6 8" id="KW-0472">Membrane</keyword>
<evidence type="ECO:0000256" key="1">
    <source>
        <dbReference type="ARBA" id="ARBA00004651"/>
    </source>
</evidence>
<keyword evidence="3" id="KW-0808">Transferase</keyword>
<feature type="transmembrane region" description="Helical" evidence="8">
    <location>
        <begin position="135"/>
        <end position="159"/>
    </location>
</feature>
<reference evidence="9 10" key="1">
    <citation type="submission" date="2022-03" db="EMBL/GenBank/DDBJ databases">
        <authorList>
            <person name="Jo J.-H."/>
            <person name="Im W.-T."/>
        </authorList>
    </citation>
    <scope>NUCLEOTIDE SEQUENCE [LARGE SCALE GENOMIC DNA]</scope>
    <source>
        <strain evidence="9 10">SM33</strain>
    </source>
</reference>
<evidence type="ECO:0000256" key="4">
    <source>
        <dbReference type="ARBA" id="ARBA00022692"/>
    </source>
</evidence>
<keyword evidence="10" id="KW-1185">Reference proteome</keyword>
<evidence type="ECO:0000313" key="9">
    <source>
        <dbReference type="EMBL" id="MCH8614760.1"/>
    </source>
</evidence>
<dbReference type="EMBL" id="JAKZHW010000001">
    <property type="protein sequence ID" value="MCH8614760.1"/>
    <property type="molecule type" value="Genomic_DNA"/>
</dbReference>
<keyword evidence="2" id="KW-1003">Cell membrane</keyword>
<comment type="caution">
    <text evidence="9">The sequence shown here is derived from an EMBL/GenBank/DDBJ whole genome shotgun (WGS) entry which is preliminary data.</text>
</comment>
<keyword evidence="4 8" id="KW-0812">Transmembrane</keyword>
<feature type="transmembrane region" description="Helical" evidence="8">
    <location>
        <begin position="165"/>
        <end position="189"/>
    </location>
</feature>
<evidence type="ECO:0000313" key="10">
    <source>
        <dbReference type="Proteomes" id="UP001203058"/>
    </source>
</evidence>
<protein>
    <submittedName>
        <fullName evidence="9">DUF2029 domain-containing protein</fullName>
    </submittedName>
</protein>
<dbReference type="Pfam" id="PF09594">
    <property type="entry name" value="GT87"/>
    <property type="match status" value="1"/>
</dbReference>
<feature type="transmembrane region" description="Helical" evidence="8">
    <location>
        <begin position="322"/>
        <end position="349"/>
    </location>
</feature>
<accession>A0ABS9VIF1</accession>
<dbReference type="Proteomes" id="UP001203058">
    <property type="component" value="Unassembled WGS sequence"/>
</dbReference>
<sequence length="362" mass="38892">MLQSRRLYQAIGIVGATLCLTVTLILLMPRLLLWSVLPDFTVFWTAARMALDDAPKVYDTIALTGQQAWAVDPSRGPRPFPYPPTTLLFLIPFGLLPFWAAYWSWLAVSALAFWSAVRRVATGWAAPLALCTPHVILVLILGQTTLIVASLMIWCLSLVEKRPRLAGALAGIAAALKPQSVLLVPVALVSGRHWTALGFFLGSLSAVVIASFVLGPSAWGEWVAALGRFRDAIEWHGLYRLGATPSMAGHVLGMAPTAIVALQFAGVIASTGAVWLAFKTDDLKLRLSAVVIGSLLASPYGMRYDLATLAPVLTMGLLSGTLQGLLIAAPLFALNSLSILPALMVSLIASLDQQHRRAREPR</sequence>
<feature type="transmembrane region" description="Helical" evidence="8">
    <location>
        <begin position="7"/>
        <end position="28"/>
    </location>
</feature>
<proteinExistence type="inferred from homology"/>
<gene>
    <name evidence="9" type="ORF">LZ016_01380</name>
</gene>
<feature type="transmembrane region" description="Helical" evidence="8">
    <location>
        <begin position="285"/>
        <end position="302"/>
    </location>
</feature>
<evidence type="ECO:0000256" key="2">
    <source>
        <dbReference type="ARBA" id="ARBA00022475"/>
    </source>
</evidence>
<evidence type="ECO:0000256" key="7">
    <source>
        <dbReference type="ARBA" id="ARBA00024033"/>
    </source>
</evidence>
<dbReference type="InterPro" id="IPR018584">
    <property type="entry name" value="GT87"/>
</dbReference>
<feature type="transmembrane region" description="Helical" evidence="8">
    <location>
        <begin position="254"/>
        <end position="278"/>
    </location>
</feature>
<comment type="subcellular location">
    <subcellularLocation>
        <location evidence="1">Cell membrane</location>
        <topology evidence="1">Multi-pass membrane protein</topology>
    </subcellularLocation>
</comment>